<gene>
    <name evidence="3" type="ORF">MN116_002676</name>
</gene>
<dbReference type="InterPro" id="IPR029045">
    <property type="entry name" value="ClpP/crotonase-like_dom_sf"/>
</dbReference>
<dbReference type="Pfam" id="PF00378">
    <property type="entry name" value="ECH_1"/>
    <property type="match status" value="1"/>
</dbReference>
<comment type="caution">
    <text evidence="3">The sequence shown here is derived from an EMBL/GenBank/DDBJ whole genome shotgun (WGS) entry which is preliminary data.</text>
</comment>
<dbReference type="PANTHER" id="PTHR43802:SF1">
    <property type="entry name" value="IP11341P-RELATED"/>
    <property type="match status" value="1"/>
</dbReference>
<keyword evidence="4" id="KW-1185">Reference proteome</keyword>
<dbReference type="AlphaFoldDB" id="A0AAE2D5Y3"/>
<dbReference type="InterPro" id="IPR018376">
    <property type="entry name" value="Enoyl-CoA_hyd/isom_CS"/>
</dbReference>
<reference evidence="3" key="1">
    <citation type="submission" date="2022-04" db="EMBL/GenBank/DDBJ databases">
        <authorList>
            <person name="Xu L."/>
            <person name="Lv Z."/>
        </authorList>
    </citation>
    <scope>NUCLEOTIDE SEQUENCE</scope>
    <source>
        <strain evidence="3">LV_2022a</strain>
    </source>
</reference>
<dbReference type="Proteomes" id="UP001292079">
    <property type="component" value="Unassembled WGS sequence"/>
</dbReference>
<dbReference type="CDD" id="cd06558">
    <property type="entry name" value="crotonase-like"/>
    <property type="match status" value="1"/>
</dbReference>
<reference evidence="3" key="2">
    <citation type="journal article" date="2023" name="Infect Dis Poverty">
        <title>Chromosome-scale genome of the human blood fluke Schistosoma mekongi and its implications for public health.</title>
        <authorList>
            <person name="Zhou M."/>
            <person name="Xu L."/>
            <person name="Xu D."/>
            <person name="Chen W."/>
            <person name="Khan J."/>
            <person name="Hu Y."/>
            <person name="Huang H."/>
            <person name="Wei H."/>
            <person name="Zhang Y."/>
            <person name="Chusongsang P."/>
            <person name="Tanasarnprasert K."/>
            <person name="Hu X."/>
            <person name="Limpanont Y."/>
            <person name="Lv Z."/>
        </authorList>
    </citation>
    <scope>NUCLEOTIDE SEQUENCE</scope>
    <source>
        <strain evidence="3">LV_2022a</strain>
    </source>
</reference>
<dbReference type="PROSITE" id="PS00166">
    <property type="entry name" value="ENOYL_COA_HYDRATASE"/>
    <property type="match status" value="1"/>
</dbReference>
<name>A0AAE2D5Y3_SCHME</name>
<dbReference type="SUPFAM" id="SSF52096">
    <property type="entry name" value="ClpP/crotonase"/>
    <property type="match status" value="1"/>
</dbReference>
<evidence type="ECO:0000313" key="4">
    <source>
        <dbReference type="Proteomes" id="UP001292079"/>
    </source>
</evidence>
<accession>A0AAE2D5Y3</accession>
<evidence type="ECO:0000256" key="2">
    <source>
        <dbReference type="RuleBase" id="RU003707"/>
    </source>
</evidence>
<dbReference type="InterPro" id="IPR001753">
    <property type="entry name" value="Enoyl-CoA_hydra/iso"/>
</dbReference>
<protein>
    <recommendedName>
        <fullName evidence="5">Enoyl-CoA hydratase</fullName>
    </recommendedName>
</protein>
<comment type="similarity">
    <text evidence="1 2">Belongs to the enoyl-CoA hydratase/isomerase family.</text>
</comment>
<evidence type="ECO:0008006" key="5">
    <source>
        <dbReference type="Google" id="ProtNLM"/>
    </source>
</evidence>
<dbReference type="PANTHER" id="PTHR43802">
    <property type="entry name" value="ENOYL-COA HYDRATASE"/>
    <property type="match status" value="1"/>
</dbReference>
<organism evidence="3 4">
    <name type="scientific">Schistosoma mekongi</name>
    <name type="common">Parasitic worm</name>
    <dbReference type="NCBI Taxonomy" id="38744"/>
    <lineage>
        <taxon>Eukaryota</taxon>
        <taxon>Metazoa</taxon>
        <taxon>Spiralia</taxon>
        <taxon>Lophotrochozoa</taxon>
        <taxon>Platyhelminthes</taxon>
        <taxon>Trematoda</taxon>
        <taxon>Digenea</taxon>
        <taxon>Strigeidida</taxon>
        <taxon>Schistosomatoidea</taxon>
        <taxon>Schistosomatidae</taxon>
        <taxon>Schistosoma</taxon>
    </lineage>
</organism>
<dbReference type="Gene3D" id="3.90.226.10">
    <property type="entry name" value="2-enoyl-CoA Hydratase, Chain A, domain 1"/>
    <property type="match status" value="1"/>
</dbReference>
<evidence type="ECO:0000313" key="3">
    <source>
        <dbReference type="EMBL" id="KAK4472449.1"/>
    </source>
</evidence>
<evidence type="ECO:0000256" key="1">
    <source>
        <dbReference type="ARBA" id="ARBA00005254"/>
    </source>
</evidence>
<dbReference type="GO" id="GO:0003824">
    <property type="term" value="F:catalytic activity"/>
    <property type="evidence" value="ECO:0007669"/>
    <property type="project" value="InterPro"/>
</dbReference>
<dbReference type="EMBL" id="JALJAT010000002">
    <property type="protein sequence ID" value="KAK4472449.1"/>
    <property type="molecule type" value="Genomic_DNA"/>
</dbReference>
<sequence length="273" mass="29916">MMLQTSINSNLCILTQKIGRILLIGINRPDKGNLINRTIASTLNNVLYNQFDKDDNIIGGVLYGEGKDFCLGLDINELMSYIKQNPTCDNVTLNKLYSCLSMDPNKMTFSKPLIAAITGKAIGAGLELALACDLRVAEIDSILSLHKRKHCIPMMNMGTIRLPALIGLSRCFDMILTGRELHANEALEFGLVNRVTPTGTAIGVAVKMIDAISRLPGLSALHSDRSNLLRASSQSSMNSKLAKLEFIEALNAFKNEGMKVLDENISNQPNEYD</sequence>
<proteinExistence type="inferred from homology"/>